<dbReference type="SUPFAM" id="SSF53474">
    <property type="entry name" value="alpha/beta-Hydrolases"/>
    <property type="match status" value="1"/>
</dbReference>
<dbReference type="Pfam" id="PF06821">
    <property type="entry name" value="Ser_hydrolase"/>
    <property type="match status" value="1"/>
</dbReference>
<name>Q0ALN9_MARMM</name>
<gene>
    <name evidence="1" type="ordered locus">Mmar10_2518</name>
</gene>
<organism evidence="1 2">
    <name type="scientific">Maricaulis maris (strain MCS10)</name>
    <name type="common">Caulobacter maris</name>
    <dbReference type="NCBI Taxonomy" id="394221"/>
    <lineage>
        <taxon>Bacteria</taxon>
        <taxon>Pseudomonadati</taxon>
        <taxon>Pseudomonadota</taxon>
        <taxon>Alphaproteobacteria</taxon>
        <taxon>Maricaulales</taxon>
        <taxon>Maricaulaceae</taxon>
        <taxon>Maricaulis</taxon>
    </lineage>
</organism>
<evidence type="ECO:0000313" key="1">
    <source>
        <dbReference type="EMBL" id="ABI66804.1"/>
    </source>
</evidence>
<dbReference type="Proteomes" id="UP000001964">
    <property type="component" value="Chromosome"/>
</dbReference>
<dbReference type="AlphaFoldDB" id="Q0ALN9"/>
<dbReference type="HOGENOM" id="CLU_088863_2_2_5"/>
<dbReference type="eggNOG" id="COG3545">
    <property type="taxonomic scope" value="Bacteria"/>
</dbReference>
<reference evidence="1 2" key="1">
    <citation type="submission" date="2006-08" db="EMBL/GenBank/DDBJ databases">
        <title>Complete sequence of Maricaulis maris MCS10.</title>
        <authorList>
            <consortium name="US DOE Joint Genome Institute"/>
            <person name="Copeland A."/>
            <person name="Lucas S."/>
            <person name="Lapidus A."/>
            <person name="Barry K."/>
            <person name="Detter J.C."/>
            <person name="Glavina del Rio T."/>
            <person name="Hammon N."/>
            <person name="Israni S."/>
            <person name="Dalin E."/>
            <person name="Tice H."/>
            <person name="Pitluck S."/>
            <person name="Saunders E."/>
            <person name="Brettin T."/>
            <person name="Bruce D."/>
            <person name="Han C."/>
            <person name="Tapia R."/>
            <person name="Gilna P."/>
            <person name="Schmutz J."/>
            <person name="Larimer F."/>
            <person name="Land M."/>
            <person name="Hauser L."/>
            <person name="Kyrpides N."/>
            <person name="Mikhailova N."/>
            <person name="Viollier P."/>
            <person name="Stephens C."/>
            <person name="Richardson P."/>
        </authorList>
    </citation>
    <scope>NUCLEOTIDE SEQUENCE [LARGE SCALE GENOMIC DNA]</scope>
    <source>
        <strain evidence="1 2">MCS10</strain>
    </source>
</reference>
<proteinExistence type="predicted"/>
<dbReference type="KEGG" id="mmr:Mmar10_2518"/>
<accession>Q0ALN9</accession>
<dbReference type="InterPro" id="IPR010662">
    <property type="entry name" value="RBBP9/YdeN"/>
</dbReference>
<dbReference type="OrthoDB" id="9804993at2"/>
<dbReference type="GO" id="GO:0016787">
    <property type="term" value="F:hydrolase activity"/>
    <property type="evidence" value="ECO:0007669"/>
    <property type="project" value="InterPro"/>
</dbReference>
<sequence length="188" mass="20660">MKIKDSEILIVPGLGNASPFHWQSRWADKMSTARRVEQDDWDRPERDAWTARLIEEVQRAEKPVILVAHSVGVLTVAHAAPDMVGKVAGAFLVGASDWERPELKEKFGVHGFDPVPRKPLGFPALVLASSNDPTCDLDKAEGWARDWDVRFGNAGEAGHFEAESGHGPWPEGLMAFAKFTQSLQPPAA</sequence>
<keyword evidence="2" id="KW-1185">Reference proteome</keyword>
<evidence type="ECO:0000313" key="2">
    <source>
        <dbReference type="Proteomes" id="UP000001964"/>
    </source>
</evidence>
<dbReference type="STRING" id="394221.Mmar10_2518"/>
<dbReference type="InterPro" id="IPR029058">
    <property type="entry name" value="AB_hydrolase_fold"/>
</dbReference>
<dbReference type="Gene3D" id="3.40.50.1820">
    <property type="entry name" value="alpha/beta hydrolase"/>
    <property type="match status" value="1"/>
</dbReference>
<dbReference type="EMBL" id="CP000449">
    <property type="protein sequence ID" value="ABI66804.1"/>
    <property type="molecule type" value="Genomic_DNA"/>
</dbReference>
<protein>
    <recommendedName>
        <fullName evidence="3">Alpha/beta hydrolase</fullName>
    </recommendedName>
</protein>
<dbReference type="RefSeq" id="WP_011644448.1">
    <property type="nucleotide sequence ID" value="NC_008347.1"/>
</dbReference>
<evidence type="ECO:0008006" key="3">
    <source>
        <dbReference type="Google" id="ProtNLM"/>
    </source>
</evidence>